<evidence type="ECO:0008006" key="4">
    <source>
        <dbReference type="Google" id="ProtNLM"/>
    </source>
</evidence>
<organism evidence="2 3">
    <name type="scientific">Blastomyces percursus</name>
    <dbReference type="NCBI Taxonomy" id="1658174"/>
    <lineage>
        <taxon>Eukaryota</taxon>
        <taxon>Fungi</taxon>
        <taxon>Dikarya</taxon>
        <taxon>Ascomycota</taxon>
        <taxon>Pezizomycotina</taxon>
        <taxon>Eurotiomycetes</taxon>
        <taxon>Eurotiomycetidae</taxon>
        <taxon>Onygenales</taxon>
        <taxon>Ajellomycetaceae</taxon>
        <taxon>Blastomyces</taxon>
    </lineage>
</organism>
<keyword evidence="3" id="KW-1185">Reference proteome</keyword>
<feature type="region of interest" description="Disordered" evidence="1">
    <location>
        <begin position="360"/>
        <end position="384"/>
    </location>
</feature>
<dbReference type="OrthoDB" id="3530768at2759"/>
<comment type="caution">
    <text evidence="2">The sequence shown here is derived from an EMBL/GenBank/DDBJ whole genome shotgun (WGS) entry which is preliminary data.</text>
</comment>
<proteinExistence type="predicted"/>
<accession>A0A1J9RBA4</accession>
<dbReference type="EMBL" id="LGTZ01000458">
    <property type="protein sequence ID" value="OJD24949.1"/>
    <property type="molecule type" value="Genomic_DNA"/>
</dbReference>
<evidence type="ECO:0000313" key="2">
    <source>
        <dbReference type="EMBL" id="OJD24949.1"/>
    </source>
</evidence>
<name>A0A1J9RBA4_9EURO</name>
<gene>
    <name evidence="2" type="ORF">ACJ73_03685</name>
</gene>
<dbReference type="VEuPathDB" id="FungiDB:ACJ73_03685"/>
<dbReference type="Proteomes" id="UP000242791">
    <property type="component" value="Unassembled WGS sequence"/>
</dbReference>
<dbReference type="AlphaFoldDB" id="A0A1J9RBA4"/>
<evidence type="ECO:0000256" key="1">
    <source>
        <dbReference type="SAM" id="MobiDB-lite"/>
    </source>
</evidence>
<reference evidence="2 3" key="1">
    <citation type="submission" date="2015-08" db="EMBL/GenBank/DDBJ databases">
        <title>Emmonsia species relationships and genome sequence.</title>
        <authorList>
            <person name="Cuomo C.A."/>
            <person name="Schwartz I.S."/>
            <person name="Kenyon C."/>
            <person name="De Hoog G.S."/>
            <person name="Govender N.P."/>
            <person name="Botha A."/>
            <person name="Moreno L."/>
            <person name="De Vries M."/>
            <person name="Munoz J.F."/>
            <person name="Stielow J.B."/>
        </authorList>
    </citation>
    <scope>NUCLEOTIDE SEQUENCE [LARGE SCALE GENOMIC DNA]</scope>
    <source>
        <strain evidence="2 3">EI222</strain>
    </source>
</reference>
<protein>
    <recommendedName>
        <fullName evidence="4">CCHC-type domain-containing protein</fullName>
    </recommendedName>
</protein>
<sequence>MSGSGSQGAPPKASSQPPNRAALPTEVAANQAAKLAKIDDTLCLLADEGNPHAATLQTLWRELKNDFLALALERAQHASGNALKQPSTPASHLPTYAAIASTAVSQPKPTPRRVEREIQIRRRGEIPDGAPKTCEQIVNAVNKKVGEGKVLAARVLSSGDVCLTVDTPGTKVKLEREEEWLSSLKMDGARVNRLRFPVLIHNTRYTSLDLMDKNSATLSLLRQNPQWNKRVEVLGISWVGPHREGRATGRLLLELASPTQANLVLEQGLILDRELFNAEVFHRECLITRCFKCHRFGHTATVCRSQLRCGYCAGLDHSDRTCLIREAGGPAGCSNCKGDHPAWTADCPARKQEVIRSRRAFETRPQSYAVTQQPEQRPPEVEVP</sequence>
<evidence type="ECO:0000313" key="3">
    <source>
        <dbReference type="Proteomes" id="UP000242791"/>
    </source>
</evidence>
<feature type="region of interest" description="Disordered" evidence="1">
    <location>
        <begin position="1"/>
        <end position="26"/>
    </location>
</feature>